<organism evidence="2 3">
    <name type="scientific">Xanthomonas hortorum pv. hederae</name>
    <dbReference type="NCBI Taxonomy" id="453603"/>
    <lineage>
        <taxon>Bacteria</taxon>
        <taxon>Pseudomonadati</taxon>
        <taxon>Pseudomonadota</taxon>
        <taxon>Gammaproteobacteria</taxon>
        <taxon>Lysobacterales</taxon>
        <taxon>Lysobacteraceae</taxon>
        <taxon>Xanthomonas</taxon>
    </lineage>
</organism>
<dbReference type="Pfam" id="PF09039">
    <property type="entry name" value="HTH_Tnp_Mu_2"/>
    <property type="match status" value="1"/>
</dbReference>
<dbReference type="Gene3D" id="3.30.420.10">
    <property type="entry name" value="Ribonuclease H-like superfamily/Ribonuclease H"/>
    <property type="match status" value="1"/>
</dbReference>
<proteinExistence type="predicted"/>
<reference evidence="2" key="2">
    <citation type="submission" date="2022-08" db="EMBL/GenBank/DDBJ databases">
        <authorList>
            <person name="Iruegas-Bocardo F."/>
            <person name="Weisberg A.J."/>
            <person name="Riutta E.R."/>
            <person name="Kilday K."/>
            <person name="Bonkowski J.C."/>
            <person name="Creswell T."/>
            <person name="Daughtrey M.L."/>
            <person name="Rane K."/>
            <person name="Grunwald N.J."/>
            <person name="Chang J.H."/>
            <person name="Putnam M.L."/>
        </authorList>
    </citation>
    <scope>NUCLEOTIDE SEQUENCE</scope>
    <source>
        <strain evidence="2">22-338</strain>
    </source>
</reference>
<evidence type="ECO:0000313" key="2">
    <source>
        <dbReference type="EMBL" id="MDC8640887.1"/>
    </source>
</evidence>
<gene>
    <name evidence="2" type="ORF">NY667_24795</name>
</gene>
<dbReference type="GO" id="GO:0003676">
    <property type="term" value="F:nucleic acid binding"/>
    <property type="evidence" value="ECO:0007669"/>
    <property type="project" value="InterPro"/>
</dbReference>
<comment type="caution">
    <text evidence="2">The sequence shown here is derived from an EMBL/GenBank/DDBJ whole genome shotgun (WGS) entry which is preliminary data.</text>
</comment>
<protein>
    <recommendedName>
        <fullName evidence="1">Mu DNA binding I gamma subdomain domain-containing protein</fullName>
    </recommendedName>
</protein>
<dbReference type="EMBL" id="JANWTP010000238">
    <property type="protein sequence ID" value="MDC8640887.1"/>
    <property type="molecule type" value="Genomic_DNA"/>
</dbReference>
<feature type="domain" description="Mu DNA binding I gamma subdomain" evidence="1">
    <location>
        <begin position="84"/>
        <end position="155"/>
    </location>
</feature>
<dbReference type="AlphaFoldDB" id="A0A9X4HAB8"/>
<evidence type="ECO:0000313" key="3">
    <source>
        <dbReference type="Proteomes" id="UP001140230"/>
    </source>
</evidence>
<reference evidence="2" key="1">
    <citation type="journal article" date="2022" name="Phytopathology">
        <title>Whole genome sequencing-based tracing of a 2022 introduction and outbreak of Xanthomonas hortorum pv. pelargonii.</title>
        <authorList>
            <person name="Iruegas Bocardo F."/>
            <person name="Weisberg A.J."/>
            <person name="Riutta E.R."/>
            <person name="Kilday K.B."/>
            <person name="Bonkowski J.C."/>
            <person name="Creswell T.C."/>
            <person name="Daughtrey M."/>
            <person name="Rane K.K."/>
            <person name="Grunwald N.J."/>
            <person name="Chang J.H."/>
            <person name="Putnam M."/>
        </authorList>
    </citation>
    <scope>NUCLEOTIDE SEQUENCE</scope>
    <source>
        <strain evidence="2">22-338</strain>
    </source>
</reference>
<dbReference type="InterPro" id="IPR012337">
    <property type="entry name" value="RNaseH-like_sf"/>
</dbReference>
<dbReference type="InterPro" id="IPR015126">
    <property type="entry name" value="Mu_I-gamma"/>
</dbReference>
<accession>A0A9X4HAB8</accession>
<sequence>MTDLPLDLIPDEKWEKARLRAEVLRAITGRGRHRAQQMAEAAERLQLTPRSIRRLLKRLHQSDSLTSSLVRQRPSGGAGNSRLNPLIEEIINEAIQDFYLKRQQPGISELTKDIRRRCRSKGLGAPAYNSIVRRVRALDQRNVAVRRLGQDEALKYRPIRASSPRRDHPLEMVQIDHTTADVILVDERSRKPIGRPTVTFAVDEYSRAIVGLVVSLEAPSSTTVALCIASIAGGKAERVARFNVTAPWNMEGLPEAV</sequence>
<dbReference type="InterPro" id="IPR036397">
    <property type="entry name" value="RNaseH_sf"/>
</dbReference>
<evidence type="ECO:0000259" key="1">
    <source>
        <dbReference type="Pfam" id="PF09039"/>
    </source>
</evidence>
<dbReference type="SUPFAM" id="SSF53098">
    <property type="entry name" value="Ribonuclease H-like"/>
    <property type="match status" value="1"/>
</dbReference>
<name>A0A9X4HAB8_9XANT</name>
<dbReference type="Proteomes" id="UP001140230">
    <property type="component" value="Unassembled WGS sequence"/>
</dbReference>
<dbReference type="RefSeq" id="WP_108350274.1">
    <property type="nucleotide sequence ID" value="NZ_CP168178.1"/>
</dbReference>